<feature type="region of interest" description="Disordered" evidence="3">
    <location>
        <begin position="44"/>
        <end position="79"/>
    </location>
</feature>
<reference evidence="5" key="1">
    <citation type="submission" date="2024-03" db="EMBL/GenBank/DDBJ databases">
        <title>WGS assembly of Saponaria officinalis var. Norfolk2.</title>
        <authorList>
            <person name="Jenkins J."/>
            <person name="Shu S."/>
            <person name="Grimwood J."/>
            <person name="Barry K."/>
            <person name="Goodstein D."/>
            <person name="Schmutz J."/>
            <person name="Leebens-Mack J."/>
            <person name="Osbourn A."/>
        </authorList>
    </citation>
    <scope>NUCLEOTIDE SEQUENCE [LARGE SCALE GENOMIC DNA]</scope>
    <source>
        <strain evidence="5">JIC</strain>
    </source>
</reference>
<evidence type="ECO:0000256" key="2">
    <source>
        <dbReference type="SAM" id="Coils"/>
    </source>
</evidence>
<evidence type="ECO:0000256" key="3">
    <source>
        <dbReference type="SAM" id="MobiDB-lite"/>
    </source>
</evidence>
<dbReference type="InterPro" id="IPR036533">
    <property type="entry name" value="BAG_dom_sf"/>
</dbReference>
<dbReference type="GO" id="GO:0006457">
    <property type="term" value="P:protein folding"/>
    <property type="evidence" value="ECO:0007669"/>
    <property type="project" value="TreeGrafter"/>
</dbReference>
<dbReference type="Pfam" id="PF02179">
    <property type="entry name" value="BAG"/>
    <property type="match status" value="1"/>
</dbReference>
<gene>
    <name evidence="5" type="ORF">RND81_11G002500</name>
</gene>
<protein>
    <recommendedName>
        <fullName evidence="4">BAG domain-containing protein</fullName>
    </recommendedName>
</protein>
<organism evidence="5 6">
    <name type="scientific">Saponaria officinalis</name>
    <name type="common">Common soapwort</name>
    <name type="synonym">Lychnis saponaria</name>
    <dbReference type="NCBI Taxonomy" id="3572"/>
    <lineage>
        <taxon>Eukaryota</taxon>
        <taxon>Viridiplantae</taxon>
        <taxon>Streptophyta</taxon>
        <taxon>Embryophyta</taxon>
        <taxon>Tracheophyta</taxon>
        <taxon>Spermatophyta</taxon>
        <taxon>Magnoliopsida</taxon>
        <taxon>eudicotyledons</taxon>
        <taxon>Gunneridae</taxon>
        <taxon>Pentapetalae</taxon>
        <taxon>Caryophyllales</taxon>
        <taxon>Caryophyllaceae</taxon>
        <taxon>Caryophylleae</taxon>
        <taxon>Saponaria</taxon>
    </lineage>
</organism>
<accession>A0AAW1HGG0</accession>
<dbReference type="GO" id="GO:0051087">
    <property type="term" value="F:protein-folding chaperone binding"/>
    <property type="evidence" value="ECO:0007669"/>
    <property type="project" value="InterPro"/>
</dbReference>
<evidence type="ECO:0000313" key="5">
    <source>
        <dbReference type="EMBL" id="KAK9675354.1"/>
    </source>
</evidence>
<dbReference type="InterPro" id="IPR040400">
    <property type="entry name" value="BAG5/6/7/8"/>
</dbReference>
<dbReference type="EMBL" id="JBDFQZ010000011">
    <property type="protein sequence ID" value="KAK9675354.1"/>
    <property type="molecule type" value="Genomic_DNA"/>
</dbReference>
<dbReference type="SUPFAM" id="SSF63491">
    <property type="entry name" value="BAG domain"/>
    <property type="match status" value="1"/>
</dbReference>
<dbReference type="InterPro" id="IPR003103">
    <property type="entry name" value="BAG_domain"/>
</dbReference>
<dbReference type="PROSITE" id="PS50096">
    <property type="entry name" value="IQ"/>
    <property type="match status" value="1"/>
</dbReference>
<keyword evidence="1" id="KW-0143">Chaperone</keyword>
<dbReference type="PANTHER" id="PTHR33322:SF4">
    <property type="entry name" value="BAG DOMAIN CONTAINING PROTEIN, EXPRESSED"/>
    <property type="match status" value="1"/>
</dbReference>
<dbReference type="Gene3D" id="1.20.58.120">
    <property type="entry name" value="BAG domain"/>
    <property type="match status" value="1"/>
</dbReference>
<dbReference type="PANTHER" id="PTHR33322">
    <property type="entry name" value="BAG DOMAIN CONTAINING PROTEIN, EXPRESSED"/>
    <property type="match status" value="1"/>
</dbReference>
<dbReference type="PROSITE" id="PS51035">
    <property type="entry name" value="BAG"/>
    <property type="match status" value="1"/>
</dbReference>
<proteinExistence type="predicted"/>
<name>A0AAW1HGG0_SAPOF</name>
<sequence>MEQQYYGDQPYYYGDTDYYTFDDNYHRRNTPYYSPFPSLDHNYPRNSFDNCPRRNTPQFSPFQSLDDDNYRRNTPQYTTPAMRRPVMPAGIIHIPRPACLYPSFRRAVPVPVYDYGPGYFYAVQIQKAFRGYRIRKNVKDIMEIKSDIDALETEFLKGENFEVIKHDERVRLTVNEQLMALLFKLDSIKVIDDAVRICRKSVVRKAILLQEIVDSLAVAVAVDDEEIGDEDDQTLEQFADQLERDDSRYGIDVVWEDFDNVIEIQVKEEPVVNELNSTQEFADQLERGDSRYETGVYLDDYASTMQQQVEEVSESTHEFADQLERDDSRYETGVYSEDINNVIEIQVKEEPVVNELNSTREIAHQLERDNSRYETGVYLEDNDNVIEIQVKEEPVVNELNSTREIAHQLERDNSRYEIDVVWVDIDNVIEIQVQEEPVVNELNSTHEIGDQLERDELCDCCDNGEEETLCDCCDNGKEIAEDSTGNLEDNAAAVGAETMMVKETQVENYPEKAEDDSDSDSEGEAWECVSEEDGEDVGCPTEKPQVSGDVKTTHVNDEWFVIDESNKRNRLLEKMVEDNQKLMKMVADLCQKNETQTELIGSLSQRVEQLEQAVSDQLRRQKLIKE</sequence>
<feature type="domain" description="BAG" evidence="4">
    <location>
        <begin position="159"/>
        <end position="217"/>
    </location>
</feature>
<comment type="caution">
    <text evidence="5">The sequence shown here is derived from an EMBL/GenBank/DDBJ whole genome shotgun (WGS) entry which is preliminary data.</text>
</comment>
<keyword evidence="2" id="KW-0175">Coiled coil</keyword>
<evidence type="ECO:0000259" key="4">
    <source>
        <dbReference type="PROSITE" id="PS51035"/>
    </source>
</evidence>
<keyword evidence="6" id="KW-1185">Reference proteome</keyword>
<dbReference type="Proteomes" id="UP001443914">
    <property type="component" value="Unassembled WGS sequence"/>
</dbReference>
<dbReference type="GO" id="GO:0009506">
    <property type="term" value="C:plasmodesma"/>
    <property type="evidence" value="ECO:0007669"/>
    <property type="project" value="TreeGrafter"/>
</dbReference>
<evidence type="ECO:0000256" key="1">
    <source>
        <dbReference type="ARBA" id="ARBA00023186"/>
    </source>
</evidence>
<feature type="coiled-coil region" evidence="2">
    <location>
        <begin position="593"/>
        <end position="620"/>
    </location>
</feature>
<evidence type="ECO:0000313" key="6">
    <source>
        <dbReference type="Proteomes" id="UP001443914"/>
    </source>
</evidence>
<dbReference type="CDD" id="cd23767">
    <property type="entry name" value="IQCD"/>
    <property type="match status" value="1"/>
</dbReference>
<feature type="compositionally biased region" description="Polar residues" evidence="3">
    <location>
        <begin position="44"/>
        <end position="63"/>
    </location>
</feature>
<dbReference type="AlphaFoldDB" id="A0AAW1HGG0"/>
<dbReference type="SMART" id="SM00264">
    <property type="entry name" value="BAG"/>
    <property type="match status" value="1"/>
</dbReference>